<evidence type="ECO:0000259" key="9">
    <source>
        <dbReference type="PROSITE" id="PS50109"/>
    </source>
</evidence>
<comment type="catalytic activity">
    <reaction evidence="1">
        <text>ATP + protein L-histidine = ADP + protein N-phospho-L-histidine.</text>
        <dbReference type="EC" id="2.7.13.3"/>
    </reaction>
</comment>
<dbReference type="PRINTS" id="PR00344">
    <property type="entry name" value="BCTRLSENSOR"/>
</dbReference>
<dbReference type="SMART" id="SM00387">
    <property type="entry name" value="HATPase_c"/>
    <property type="match status" value="1"/>
</dbReference>
<feature type="domain" description="Histidine kinase" evidence="9">
    <location>
        <begin position="163"/>
        <end position="367"/>
    </location>
</feature>
<dbReference type="KEGG" id="sbae:DSM104329_00745"/>
<organism evidence="10 11">
    <name type="scientific">Capillimicrobium parvum</name>
    <dbReference type="NCBI Taxonomy" id="2884022"/>
    <lineage>
        <taxon>Bacteria</taxon>
        <taxon>Bacillati</taxon>
        <taxon>Actinomycetota</taxon>
        <taxon>Thermoleophilia</taxon>
        <taxon>Solirubrobacterales</taxon>
        <taxon>Capillimicrobiaceae</taxon>
        <taxon>Capillimicrobium</taxon>
    </lineage>
</organism>
<accession>A0A9E6XTU5</accession>
<dbReference type="GO" id="GO:0030295">
    <property type="term" value="F:protein kinase activator activity"/>
    <property type="evidence" value="ECO:0007669"/>
    <property type="project" value="TreeGrafter"/>
</dbReference>
<keyword evidence="4" id="KW-0597">Phosphoprotein</keyword>
<evidence type="ECO:0000256" key="5">
    <source>
        <dbReference type="ARBA" id="ARBA00022679"/>
    </source>
</evidence>
<dbReference type="GO" id="GO:0000155">
    <property type="term" value="F:phosphorelay sensor kinase activity"/>
    <property type="evidence" value="ECO:0007669"/>
    <property type="project" value="InterPro"/>
</dbReference>
<dbReference type="InterPro" id="IPR003661">
    <property type="entry name" value="HisK_dim/P_dom"/>
</dbReference>
<dbReference type="AlphaFoldDB" id="A0A9E6XTU5"/>
<dbReference type="InterPro" id="IPR036097">
    <property type="entry name" value="HisK_dim/P_sf"/>
</dbReference>
<proteinExistence type="predicted"/>
<evidence type="ECO:0000256" key="4">
    <source>
        <dbReference type="ARBA" id="ARBA00022553"/>
    </source>
</evidence>
<evidence type="ECO:0000256" key="2">
    <source>
        <dbReference type="ARBA" id="ARBA00004236"/>
    </source>
</evidence>
<dbReference type="RefSeq" id="WP_259314047.1">
    <property type="nucleotide sequence ID" value="NZ_CP087164.1"/>
</dbReference>
<dbReference type="PANTHER" id="PTHR42878">
    <property type="entry name" value="TWO-COMPONENT HISTIDINE KINASE"/>
    <property type="match status" value="1"/>
</dbReference>
<dbReference type="InterPro" id="IPR005467">
    <property type="entry name" value="His_kinase_dom"/>
</dbReference>
<dbReference type="SUPFAM" id="SSF47384">
    <property type="entry name" value="Homodimeric domain of signal transducing histidine kinase"/>
    <property type="match status" value="1"/>
</dbReference>
<dbReference type="InterPro" id="IPR003594">
    <property type="entry name" value="HATPase_dom"/>
</dbReference>
<comment type="subcellular location">
    <subcellularLocation>
        <location evidence="2">Cell membrane</location>
    </subcellularLocation>
</comment>
<evidence type="ECO:0000256" key="3">
    <source>
        <dbReference type="ARBA" id="ARBA00012438"/>
    </source>
</evidence>
<dbReference type="EMBL" id="CP087164">
    <property type="protein sequence ID" value="UGS34367.1"/>
    <property type="molecule type" value="Genomic_DNA"/>
</dbReference>
<keyword evidence="5 10" id="KW-0808">Transferase</keyword>
<dbReference type="CDD" id="cd00082">
    <property type="entry name" value="HisKA"/>
    <property type="match status" value="1"/>
</dbReference>
<dbReference type="InterPro" id="IPR036890">
    <property type="entry name" value="HATPase_C_sf"/>
</dbReference>
<dbReference type="PANTHER" id="PTHR42878:SF15">
    <property type="entry name" value="BACTERIOPHYTOCHROME"/>
    <property type="match status" value="1"/>
</dbReference>
<dbReference type="SMART" id="SM00388">
    <property type="entry name" value="HisKA"/>
    <property type="match status" value="1"/>
</dbReference>
<dbReference type="Gene3D" id="3.30.450.20">
    <property type="entry name" value="PAS domain"/>
    <property type="match status" value="1"/>
</dbReference>
<dbReference type="Gene3D" id="1.10.287.130">
    <property type="match status" value="1"/>
</dbReference>
<evidence type="ECO:0000256" key="8">
    <source>
        <dbReference type="ARBA" id="ARBA00039401"/>
    </source>
</evidence>
<dbReference type="InterPro" id="IPR004358">
    <property type="entry name" value="Sig_transdc_His_kin-like_C"/>
</dbReference>
<evidence type="ECO:0000313" key="10">
    <source>
        <dbReference type="EMBL" id="UGS34367.1"/>
    </source>
</evidence>
<dbReference type="GO" id="GO:0005886">
    <property type="term" value="C:plasma membrane"/>
    <property type="evidence" value="ECO:0007669"/>
    <property type="project" value="UniProtKB-SubCell"/>
</dbReference>
<evidence type="ECO:0000256" key="6">
    <source>
        <dbReference type="ARBA" id="ARBA00022777"/>
    </source>
</evidence>
<evidence type="ECO:0000256" key="7">
    <source>
        <dbReference type="ARBA" id="ARBA00023012"/>
    </source>
</evidence>
<sequence>MVERVSHIEVERWGADPRLEALLGVRGAAGFRGLLEGFPDAVGVLWPLRDGDGRIADFALGYGNPVMLRRFRLPAATRDRYTLLAALPRMRGDGGAFREYVSVCETGRPSIREIVYDTPFGDGYMLGTFIQRVARLGDGLLIVMTDVTEQRRTEAELRNFADLVAHDLREPVTAIGHLVGLLERRTDEPPAPEVLGLLRASAERAHELIDGVLEYARAGELRSEPVDLGGLVAQVGEDLGPRFEQAAATLEIGDLPEVEGDPRQLRRVLQNLVGNAVKFRGEEPPRVEILARRRHAEWVVVVRDNGVGVDPDQGGRIFDMFSRGRSDADGTGIGLAVCRRVIEAHGGHIWVEAADGGGSEFCFTLPD</sequence>
<dbReference type="GO" id="GO:0000156">
    <property type="term" value="F:phosphorelay response regulator activity"/>
    <property type="evidence" value="ECO:0007669"/>
    <property type="project" value="TreeGrafter"/>
</dbReference>
<name>A0A9E6XTU5_9ACTN</name>
<dbReference type="PROSITE" id="PS50109">
    <property type="entry name" value="HIS_KIN"/>
    <property type="match status" value="1"/>
</dbReference>
<dbReference type="GO" id="GO:0007234">
    <property type="term" value="P:osmosensory signaling via phosphorelay pathway"/>
    <property type="evidence" value="ECO:0007669"/>
    <property type="project" value="TreeGrafter"/>
</dbReference>
<reference evidence="10" key="1">
    <citation type="journal article" date="2022" name="Int. J. Syst. Evol. Microbiol.">
        <title>Pseudomonas aegrilactucae sp. nov. and Pseudomonas morbosilactucae sp. nov., pathogens causing bacterial rot of lettuce in Japan.</title>
        <authorList>
            <person name="Sawada H."/>
            <person name="Fujikawa T."/>
            <person name="Satou M."/>
        </authorList>
    </citation>
    <scope>NUCLEOTIDE SEQUENCE</scope>
    <source>
        <strain evidence="10">0166_1</strain>
    </source>
</reference>
<dbReference type="Proteomes" id="UP001162834">
    <property type="component" value="Chromosome"/>
</dbReference>
<dbReference type="Pfam" id="PF00512">
    <property type="entry name" value="HisKA"/>
    <property type="match status" value="1"/>
</dbReference>
<evidence type="ECO:0000313" key="11">
    <source>
        <dbReference type="Proteomes" id="UP001162834"/>
    </source>
</evidence>
<evidence type="ECO:0000256" key="1">
    <source>
        <dbReference type="ARBA" id="ARBA00000085"/>
    </source>
</evidence>
<dbReference type="SUPFAM" id="SSF55874">
    <property type="entry name" value="ATPase domain of HSP90 chaperone/DNA topoisomerase II/histidine kinase"/>
    <property type="match status" value="1"/>
</dbReference>
<gene>
    <name evidence="10" type="primary">sasA_2</name>
    <name evidence="10" type="ORF">DSM104329_00745</name>
</gene>
<dbReference type="Pfam" id="PF02518">
    <property type="entry name" value="HATPase_c"/>
    <property type="match status" value="1"/>
</dbReference>
<protein>
    <recommendedName>
        <fullName evidence="8">Sensor-like histidine kinase SenX3</fullName>
        <ecNumber evidence="3">2.7.13.3</ecNumber>
    </recommendedName>
</protein>
<keyword evidence="6" id="KW-0418">Kinase</keyword>
<keyword evidence="11" id="KW-1185">Reference proteome</keyword>
<keyword evidence="7" id="KW-0902">Two-component regulatory system</keyword>
<dbReference type="InterPro" id="IPR050351">
    <property type="entry name" value="BphY/WalK/GraS-like"/>
</dbReference>
<dbReference type="Gene3D" id="3.30.565.10">
    <property type="entry name" value="Histidine kinase-like ATPase, C-terminal domain"/>
    <property type="match status" value="1"/>
</dbReference>
<dbReference type="FunFam" id="3.30.565.10:FF:000006">
    <property type="entry name" value="Sensor histidine kinase WalK"/>
    <property type="match status" value="1"/>
</dbReference>
<dbReference type="EC" id="2.7.13.3" evidence="3"/>